<keyword evidence="3" id="KW-1185">Reference proteome</keyword>
<gene>
    <name evidence="2" type="ORF">U0070_006030</name>
</gene>
<dbReference type="Proteomes" id="UP001488838">
    <property type="component" value="Unassembled WGS sequence"/>
</dbReference>
<evidence type="ECO:0000256" key="1">
    <source>
        <dbReference type="SAM" id="MobiDB-lite"/>
    </source>
</evidence>
<feature type="compositionally biased region" description="Low complexity" evidence="1">
    <location>
        <begin position="162"/>
        <end position="178"/>
    </location>
</feature>
<dbReference type="AlphaFoldDB" id="A0AAW0IAU0"/>
<evidence type="ECO:0000313" key="2">
    <source>
        <dbReference type="EMBL" id="KAK7811594.1"/>
    </source>
</evidence>
<dbReference type="EMBL" id="JBBHLL010000169">
    <property type="protein sequence ID" value="KAK7811594.1"/>
    <property type="molecule type" value="Genomic_DNA"/>
</dbReference>
<feature type="region of interest" description="Disordered" evidence="1">
    <location>
        <begin position="56"/>
        <end position="187"/>
    </location>
</feature>
<proteinExistence type="predicted"/>
<feature type="non-terminal residue" evidence="2">
    <location>
        <position position="187"/>
    </location>
</feature>
<sequence length="187" mass="19483">MPPDSTRPDILSAPRGRWSRAGGFKNLKVGMKKPRHLQPVPSVLERMRRALSALPLGQMARPTLHPDSGVGVPHAPRGRRSPALVPVGNPVGMRLGSHVSRGRGGGCGFQGRDRSGLARGPCSALGPPRTASSRAPPLGPAEALSARQGPGRELPERVPVQRGAEQEAAGVRGAAGARGLERARGGR</sequence>
<name>A0AAW0IAU0_MYOGA</name>
<organism evidence="2 3">
    <name type="scientific">Myodes glareolus</name>
    <name type="common">Bank vole</name>
    <name type="synonym">Clethrionomys glareolus</name>
    <dbReference type="NCBI Taxonomy" id="447135"/>
    <lineage>
        <taxon>Eukaryota</taxon>
        <taxon>Metazoa</taxon>
        <taxon>Chordata</taxon>
        <taxon>Craniata</taxon>
        <taxon>Vertebrata</taxon>
        <taxon>Euteleostomi</taxon>
        <taxon>Mammalia</taxon>
        <taxon>Eutheria</taxon>
        <taxon>Euarchontoglires</taxon>
        <taxon>Glires</taxon>
        <taxon>Rodentia</taxon>
        <taxon>Myomorpha</taxon>
        <taxon>Muroidea</taxon>
        <taxon>Cricetidae</taxon>
        <taxon>Arvicolinae</taxon>
        <taxon>Myodes</taxon>
    </lineage>
</organism>
<protein>
    <submittedName>
        <fullName evidence="2">Uncharacterized protein</fullName>
    </submittedName>
</protein>
<evidence type="ECO:0000313" key="3">
    <source>
        <dbReference type="Proteomes" id="UP001488838"/>
    </source>
</evidence>
<comment type="caution">
    <text evidence="2">The sequence shown here is derived from an EMBL/GenBank/DDBJ whole genome shotgun (WGS) entry which is preliminary data.</text>
</comment>
<reference evidence="2 3" key="1">
    <citation type="journal article" date="2023" name="bioRxiv">
        <title>Conserved and derived expression patterns and positive selection on dental genes reveal complex evolutionary context of ever-growing rodent molars.</title>
        <authorList>
            <person name="Calamari Z.T."/>
            <person name="Song A."/>
            <person name="Cohen E."/>
            <person name="Akter M."/>
            <person name="Roy R.D."/>
            <person name="Hallikas O."/>
            <person name="Christensen M.M."/>
            <person name="Li P."/>
            <person name="Marangoni P."/>
            <person name="Jernvall J."/>
            <person name="Klein O.D."/>
        </authorList>
    </citation>
    <scope>NUCLEOTIDE SEQUENCE [LARGE SCALE GENOMIC DNA]</scope>
    <source>
        <strain evidence="2">V071</strain>
    </source>
</reference>
<accession>A0AAW0IAU0</accession>